<geneLocation type="plasmid" evidence="2">
    <name>pnfsy08</name>
</geneLocation>
<dbReference type="Proteomes" id="UP000232003">
    <property type="component" value="Plasmid pNFSY08"/>
</dbReference>
<gene>
    <name evidence="1" type="ORF">COO91_10364</name>
</gene>
<name>A0A2K8T8X0_9NOSO</name>
<keyword evidence="2" id="KW-1185">Reference proteome</keyword>
<dbReference type="InterPro" id="IPR031322">
    <property type="entry name" value="Shikimate/glucono_kinase"/>
</dbReference>
<organism evidence="1 2">
    <name type="scientific">Nostoc flagelliforme CCNUN1</name>
    <dbReference type="NCBI Taxonomy" id="2038116"/>
    <lineage>
        <taxon>Bacteria</taxon>
        <taxon>Bacillati</taxon>
        <taxon>Cyanobacteriota</taxon>
        <taxon>Cyanophyceae</taxon>
        <taxon>Nostocales</taxon>
        <taxon>Nostocaceae</taxon>
        <taxon>Nostoc</taxon>
    </lineage>
</organism>
<dbReference type="AlphaFoldDB" id="A0A2K8T8X0"/>
<dbReference type="KEGG" id="nfl:COO91_10364"/>
<evidence type="ECO:0000313" key="1">
    <source>
        <dbReference type="EMBL" id="AUB44144.1"/>
    </source>
</evidence>
<keyword evidence="1" id="KW-0808">Transferase</keyword>
<dbReference type="GO" id="GO:0016301">
    <property type="term" value="F:kinase activity"/>
    <property type="evidence" value="ECO:0007669"/>
    <property type="project" value="UniProtKB-KW"/>
</dbReference>
<sequence length="385" mass="44329">MLFVILKDGAMSTNHDLSIKLPILLIGPQRAGKSTIGKLLSEQLNLPFVHLEKISENYWQEIGCDKTLVEQAWEDGQSDWVYRYMMPFDVHALKRAVVEYCNYIIELAAPQSVYDDAELFQQVSSVFQSCGHVILLLPSEDVEESLQILQQRTRAMINGMEINEYFVKHHSNYDLAKYIIYTKDKTPQQTSEEILATIKPNASDIILIGPVRAGKSTIGRILAKKLQLPQISMDILRWNYYQARGWDKQQQQNIAENEGFAGVYRYWKQFEAYAVERLLQEHQNCVIDFGAGHSIYEDDADFHHVSELLADYANVVLLMPSPDPDESVMILNQRLTLTINGMEENRFFLTHQSNYQLATLVIYTHLKTPSQIKDEILQYLELTNS</sequence>
<dbReference type="EMBL" id="CP024793">
    <property type="protein sequence ID" value="AUB44144.1"/>
    <property type="molecule type" value="Genomic_DNA"/>
</dbReference>
<keyword evidence="1" id="KW-0418">Kinase</keyword>
<dbReference type="SUPFAM" id="SSF52540">
    <property type="entry name" value="P-loop containing nucleoside triphosphate hydrolases"/>
    <property type="match status" value="2"/>
</dbReference>
<dbReference type="Gene3D" id="3.40.50.300">
    <property type="entry name" value="P-loop containing nucleotide triphosphate hydrolases"/>
    <property type="match status" value="2"/>
</dbReference>
<accession>A0A2K8T8X0</accession>
<keyword evidence="1" id="KW-0614">Plasmid</keyword>
<dbReference type="InterPro" id="IPR027417">
    <property type="entry name" value="P-loop_NTPase"/>
</dbReference>
<reference evidence="1 2" key="1">
    <citation type="submission" date="2017-11" db="EMBL/GenBank/DDBJ databases">
        <title>Complete genome of a free-living desiccation-tolerant cyanobacterium and its photosynthetic adaptation to extreme terrestrial habitat.</title>
        <authorList>
            <person name="Shang J."/>
        </authorList>
    </citation>
    <scope>NUCLEOTIDE SEQUENCE [LARGE SCALE GENOMIC DNA]</scope>
    <source>
        <strain evidence="1 2">CCNUN1</strain>
        <plasmid evidence="2">pnfsy08</plasmid>
    </source>
</reference>
<dbReference type="Pfam" id="PF01202">
    <property type="entry name" value="SKI"/>
    <property type="match status" value="1"/>
</dbReference>
<protein>
    <submittedName>
        <fullName evidence="1">Shikimate kinase</fullName>
    </submittedName>
</protein>
<dbReference type="PANTHER" id="PTHR37816:SF2">
    <property type="entry name" value="DNA TOPOLOGY MODULATION PROTEIN FLAR-RELATED PROTEIN"/>
    <property type="match status" value="1"/>
</dbReference>
<evidence type="ECO:0000313" key="2">
    <source>
        <dbReference type="Proteomes" id="UP000232003"/>
    </source>
</evidence>
<dbReference type="InterPro" id="IPR052922">
    <property type="entry name" value="Cytidylate_Kinase-2"/>
</dbReference>
<proteinExistence type="predicted"/>
<dbReference type="PANTHER" id="PTHR37816">
    <property type="entry name" value="YALI0E33011P"/>
    <property type="match status" value="1"/>
</dbReference>